<evidence type="ECO:0000313" key="8">
    <source>
        <dbReference type="Proteomes" id="UP001141650"/>
    </source>
</evidence>
<dbReference type="EMBL" id="JACKVH010000029">
    <property type="protein sequence ID" value="MCV7381866.1"/>
    <property type="molecule type" value="Genomic_DNA"/>
</dbReference>
<dbReference type="PRINTS" id="PR00080">
    <property type="entry name" value="SDRFAMILY"/>
</dbReference>
<dbReference type="PANTHER" id="PTHR43391">
    <property type="entry name" value="RETINOL DEHYDROGENASE-RELATED"/>
    <property type="match status" value="1"/>
</dbReference>
<evidence type="ECO:0000256" key="3">
    <source>
        <dbReference type="RuleBase" id="RU000363"/>
    </source>
</evidence>
<dbReference type="CDD" id="cd05233">
    <property type="entry name" value="SDR_c"/>
    <property type="match status" value="1"/>
</dbReference>
<dbReference type="InterPro" id="IPR002347">
    <property type="entry name" value="SDR_fam"/>
</dbReference>
<sequence>METLRDKVAVITGAASGIGRAIACTLADRGAHVVAVDIDGDGVYALTSELSGRGAAALPQRADVADPVAFEAVRDATLGRFGRVDVVVNNVGVLTNGLPQDIPVTEWQRIVDVNLMSVVRSNAAFLPLLLDQGSGHLVNTASFAGLFTYSYDRMPYAATKAAIVQISEALAIYLRPKNIGVTLLCPGPVLTNIATTIPKFGEGAPLRIPGEQFELLDPAPVGELVADAILRNRFFLPTHPHVVDELRRRVDDWDAYIDHQVSREPPIQKKGR</sequence>
<comment type="caution">
    <text evidence="5">The sequence shown here is derived from an EMBL/GenBank/DDBJ whole genome shotgun (WGS) entry which is preliminary data.</text>
</comment>
<reference evidence="6 7" key="1">
    <citation type="submission" date="2017-02" db="EMBL/GenBank/DDBJ databases">
        <title>The new phylogeny of genus Mycobacterium.</title>
        <authorList>
            <person name="Tortoli E."/>
            <person name="Trovato A."/>
            <person name="Cirillo D.M."/>
        </authorList>
    </citation>
    <scope>NUCLEOTIDE SEQUENCE [LARGE SCALE GENOMIC DNA]</scope>
    <source>
        <strain evidence="6 7">DSM 45230</strain>
    </source>
</reference>
<protein>
    <submittedName>
        <fullName evidence="5">SDR family oxidoreductase</fullName>
    </submittedName>
    <submittedName>
        <fullName evidence="6">Short-chain dehydrogenase</fullName>
    </submittedName>
</protein>
<feature type="domain" description="Ketoreductase" evidence="4">
    <location>
        <begin position="7"/>
        <end position="192"/>
    </location>
</feature>
<keyword evidence="7" id="KW-1185">Reference proteome</keyword>
<comment type="similarity">
    <text evidence="1 3">Belongs to the short-chain dehydrogenases/reductases (SDR) family.</text>
</comment>
<proteinExistence type="inferred from homology"/>
<dbReference type="PRINTS" id="PR00081">
    <property type="entry name" value="GDHRDH"/>
</dbReference>
<dbReference type="Pfam" id="PF00106">
    <property type="entry name" value="adh_short"/>
    <property type="match status" value="1"/>
</dbReference>
<dbReference type="Gene3D" id="3.40.50.720">
    <property type="entry name" value="NAD(P)-binding Rossmann-like Domain"/>
    <property type="match status" value="1"/>
</dbReference>
<reference evidence="5" key="2">
    <citation type="submission" date="2020-07" db="EMBL/GenBank/DDBJ databases">
        <authorList>
            <person name="Pettersson B.M.F."/>
            <person name="Behra P.R.K."/>
            <person name="Ramesh M."/>
            <person name="Das S."/>
            <person name="Dasgupta S."/>
            <person name="Kirsebom L.A."/>
        </authorList>
    </citation>
    <scope>NUCLEOTIDE SEQUENCE</scope>
    <source>
        <strain evidence="5">CCUG 55640</strain>
    </source>
</reference>
<evidence type="ECO:0000313" key="7">
    <source>
        <dbReference type="Proteomes" id="UP000192319"/>
    </source>
</evidence>
<dbReference type="PANTHER" id="PTHR43391:SF26">
    <property type="entry name" value="BLL7251 PROTEIN"/>
    <property type="match status" value="1"/>
</dbReference>
<dbReference type="RefSeq" id="WP_083140214.1">
    <property type="nucleotide sequence ID" value="NZ_JACKVH010000029.1"/>
</dbReference>
<dbReference type="AlphaFoldDB" id="A0AA42C0V2"/>
<dbReference type="Proteomes" id="UP001141650">
    <property type="component" value="Unassembled WGS sequence"/>
</dbReference>
<evidence type="ECO:0000259" key="4">
    <source>
        <dbReference type="SMART" id="SM00822"/>
    </source>
</evidence>
<name>A0AA42C0V2_9MYCO</name>
<dbReference type="InterPro" id="IPR036291">
    <property type="entry name" value="NAD(P)-bd_dom_sf"/>
</dbReference>
<dbReference type="Proteomes" id="UP000192319">
    <property type="component" value="Unassembled WGS sequence"/>
</dbReference>
<dbReference type="InterPro" id="IPR057326">
    <property type="entry name" value="KR_dom"/>
</dbReference>
<evidence type="ECO:0000256" key="2">
    <source>
        <dbReference type="ARBA" id="ARBA00023002"/>
    </source>
</evidence>
<evidence type="ECO:0000256" key="1">
    <source>
        <dbReference type="ARBA" id="ARBA00006484"/>
    </source>
</evidence>
<evidence type="ECO:0000313" key="6">
    <source>
        <dbReference type="EMBL" id="OQZ88542.1"/>
    </source>
</evidence>
<gene>
    <name evidence="6" type="ORF">BST11_22320</name>
    <name evidence="5" type="ORF">H7K38_24950</name>
</gene>
<dbReference type="SUPFAM" id="SSF51735">
    <property type="entry name" value="NAD(P)-binding Rossmann-fold domains"/>
    <property type="match status" value="1"/>
</dbReference>
<dbReference type="SMART" id="SM00822">
    <property type="entry name" value="PKS_KR"/>
    <property type="match status" value="1"/>
</dbReference>
<dbReference type="GO" id="GO:0016491">
    <property type="term" value="F:oxidoreductase activity"/>
    <property type="evidence" value="ECO:0007669"/>
    <property type="project" value="UniProtKB-KW"/>
</dbReference>
<organism evidence="5 8">
    <name type="scientific">Mycobacterium alsense</name>
    <dbReference type="NCBI Taxonomy" id="324058"/>
    <lineage>
        <taxon>Bacteria</taxon>
        <taxon>Bacillati</taxon>
        <taxon>Actinomycetota</taxon>
        <taxon>Actinomycetes</taxon>
        <taxon>Mycobacteriales</taxon>
        <taxon>Mycobacteriaceae</taxon>
        <taxon>Mycobacterium</taxon>
    </lineage>
</organism>
<accession>A0AA42C0V2</accession>
<keyword evidence="2" id="KW-0560">Oxidoreductase</keyword>
<dbReference type="EMBL" id="MVHD01000053">
    <property type="protein sequence ID" value="OQZ88542.1"/>
    <property type="molecule type" value="Genomic_DNA"/>
</dbReference>
<reference evidence="5" key="3">
    <citation type="journal article" date="2022" name="BMC Genomics">
        <title>Comparative genome analysis of mycobacteria focusing on tRNA and non-coding RNA.</title>
        <authorList>
            <person name="Behra P.R.K."/>
            <person name="Pettersson B.M.F."/>
            <person name="Ramesh M."/>
            <person name="Das S."/>
            <person name="Dasgupta S."/>
            <person name="Kirsebom L.A."/>
        </authorList>
    </citation>
    <scope>NUCLEOTIDE SEQUENCE</scope>
    <source>
        <strain evidence="5">CCUG 55640</strain>
    </source>
</reference>
<evidence type="ECO:0000313" key="5">
    <source>
        <dbReference type="EMBL" id="MCV7381866.1"/>
    </source>
</evidence>